<feature type="coiled-coil region" evidence="1">
    <location>
        <begin position="49"/>
        <end position="83"/>
    </location>
</feature>
<organism evidence="3 4">
    <name type="scientific">Sporolactobacillus terrae</name>
    <dbReference type="NCBI Taxonomy" id="269673"/>
    <lineage>
        <taxon>Bacteria</taxon>
        <taxon>Bacillati</taxon>
        <taxon>Bacillota</taxon>
        <taxon>Bacilli</taxon>
        <taxon>Bacillales</taxon>
        <taxon>Sporolactobacillaceae</taxon>
        <taxon>Sporolactobacillus</taxon>
    </lineage>
</organism>
<feature type="chain" id="PRO_5046994854" evidence="2">
    <location>
        <begin position="27"/>
        <end position="257"/>
    </location>
</feature>
<name>A0ABX5Q5C0_9BACL</name>
<accession>A0ABX5Q5C0</accession>
<sequence length="257" mass="29159">MTLKKLVPFIAVFVVALIFGGTHAFAEDNKSNPINLLTDKQKVEFKEDIKKIENSADNKKTLNDEQKKELAQDLINIEKVKNKGVDKEQVSKTLPVIKKADPEKYNNISAELSAKSASVKGRMGTNGDVLVTYDNKFIVWRHGHAAIVLHDNNKIVEAWPDEGVRVAKNNWGDRFSSHKKFYILHAGAQRYTAAQSYAYSKRRKPYSLLVSKGDKSAYYCSQLVWQSWRPQRFNLDSNGGFFVTPADLENDSQTVQY</sequence>
<dbReference type="Pfam" id="PF05708">
    <property type="entry name" value="Peptidase_C92"/>
    <property type="match status" value="1"/>
</dbReference>
<proteinExistence type="predicted"/>
<dbReference type="RefSeq" id="WP_028976213.1">
    <property type="nucleotide sequence ID" value="NZ_CP025688.1"/>
</dbReference>
<reference evidence="3 4" key="1">
    <citation type="submission" date="2018-01" db="EMBL/GenBank/DDBJ databases">
        <title>Complete genome sequencing of Sporolactobacillus terrae DLG3.</title>
        <authorList>
            <person name="Nam Y.-D."/>
            <person name="Kang J."/>
            <person name="Chung W.-H."/>
        </authorList>
    </citation>
    <scope>NUCLEOTIDE SEQUENCE [LARGE SCALE GENOMIC DNA]</scope>
    <source>
        <strain evidence="3 4">DLG3</strain>
    </source>
</reference>
<dbReference type="InterPro" id="IPR038765">
    <property type="entry name" value="Papain-like_cys_pep_sf"/>
</dbReference>
<dbReference type="Gene3D" id="3.90.1720.10">
    <property type="entry name" value="endopeptidase domain like (from Nostoc punctiforme)"/>
    <property type="match status" value="1"/>
</dbReference>
<evidence type="ECO:0000313" key="4">
    <source>
        <dbReference type="Proteomes" id="UP000285882"/>
    </source>
</evidence>
<evidence type="ECO:0000256" key="1">
    <source>
        <dbReference type="SAM" id="Coils"/>
    </source>
</evidence>
<keyword evidence="1" id="KW-0175">Coiled coil</keyword>
<keyword evidence="4" id="KW-1185">Reference proteome</keyword>
<feature type="signal peptide" evidence="2">
    <location>
        <begin position="1"/>
        <end position="26"/>
    </location>
</feature>
<dbReference type="Proteomes" id="UP000285882">
    <property type="component" value="Chromosome"/>
</dbReference>
<dbReference type="EMBL" id="CP025688">
    <property type="protein sequence ID" value="QAA21829.1"/>
    <property type="molecule type" value="Genomic_DNA"/>
</dbReference>
<dbReference type="InterPro" id="IPR024453">
    <property type="entry name" value="Peptidase_C92"/>
</dbReference>
<evidence type="ECO:0000313" key="3">
    <source>
        <dbReference type="EMBL" id="QAA21829.1"/>
    </source>
</evidence>
<protein>
    <submittedName>
        <fullName evidence="3">Distant relative of cell wall-associated hydrolase-like protein</fullName>
    </submittedName>
</protein>
<keyword evidence="2" id="KW-0732">Signal</keyword>
<evidence type="ECO:0000256" key="2">
    <source>
        <dbReference type="SAM" id="SignalP"/>
    </source>
</evidence>
<gene>
    <name evidence="3" type="ORF">C0674_03900</name>
</gene>
<dbReference type="SUPFAM" id="SSF54001">
    <property type="entry name" value="Cysteine proteinases"/>
    <property type="match status" value="1"/>
</dbReference>